<evidence type="ECO:0000313" key="1">
    <source>
        <dbReference type="EMBL" id="KJV07832.1"/>
    </source>
</evidence>
<gene>
    <name evidence="1" type="ORF">VZ94_01870</name>
</gene>
<accession>A0A0F3IMA8</accession>
<protein>
    <submittedName>
        <fullName evidence="1">Uncharacterized protein</fullName>
    </submittedName>
</protein>
<reference evidence="2" key="1">
    <citation type="submission" date="2015-03" db="EMBL/GenBank/DDBJ databases">
        <title>Draft genome sequence of a novel methanotroph (Sn10-6) isolated from flooded ricefield rhizosphere in India.</title>
        <authorList>
            <person name="Pandit P.S."/>
            <person name="Pore S.D."/>
            <person name="Arora P."/>
            <person name="Kapse N.G."/>
            <person name="Dhakephalkar P.K."/>
            <person name="Rahalkar M.C."/>
        </authorList>
    </citation>
    <scope>NUCLEOTIDE SEQUENCE [LARGE SCALE GENOMIC DNA]</scope>
    <source>
        <strain evidence="2">Sn10-6</strain>
    </source>
</reference>
<reference evidence="1 2" key="2">
    <citation type="journal article" date="2016" name="Microb. Ecol.">
        <title>Genome Characteristics of a Novel Type I Methanotroph (Sn10-6) Isolated from a Flooded Indian Rice Field.</title>
        <authorList>
            <person name="Rahalkar M.C."/>
            <person name="Pandit P.S."/>
            <person name="Dhakephalkar P.K."/>
            <person name="Pore S."/>
            <person name="Arora P."/>
            <person name="Kapse N."/>
        </authorList>
    </citation>
    <scope>NUCLEOTIDE SEQUENCE [LARGE SCALE GENOMIC DNA]</scope>
    <source>
        <strain evidence="1 2">Sn10-6</strain>
    </source>
</reference>
<dbReference type="RefSeq" id="WP_045777933.1">
    <property type="nucleotide sequence ID" value="NZ_LAJX01000015.1"/>
</dbReference>
<comment type="caution">
    <text evidence="1">The sequence shown here is derived from an EMBL/GenBank/DDBJ whole genome shotgun (WGS) entry which is preliminary data.</text>
</comment>
<evidence type="ECO:0000313" key="2">
    <source>
        <dbReference type="Proteomes" id="UP000033684"/>
    </source>
</evidence>
<organism evidence="1 2">
    <name type="scientific">Methylocucumis oryzae</name>
    <dbReference type="NCBI Taxonomy" id="1632867"/>
    <lineage>
        <taxon>Bacteria</taxon>
        <taxon>Pseudomonadati</taxon>
        <taxon>Pseudomonadota</taxon>
        <taxon>Gammaproteobacteria</taxon>
        <taxon>Methylococcales</taxon>
        <taxon>Methylococcaceae</taxon>
        <taxon>Methylocucumis</taxon>
    </lineage>
</organism>
<sequence>MSAIKSLSITIDENNLINTSALTDCSCNKLADNSAAFKLTHTAQVETIAIVNLSNDAGKARWVNLNNRWYPVGLGSFKLNHTRGQGITITVNDKAVEPIECYAPR</sequence>
<keyword evidence="2" id="KW-1185">Reference proteome</keyword>
<dbReference type="Proteomes" id="UP000033684">
    <property type="component" value="Unassembled WGS sequence"/>
</dbReference>
<proteinExistence type="predicted"/>
<dbReference type="EMBL" id="LAJX01000015">
    <property type="protein sequence ID" value="KJV07832.1"/>
    <property type="molecule type" value="Genomic_DNA"/>
</dbReference>
<dbReference type="AlphaFoldDB" id="A0A0F3IMA8"/>
<name>A0A0F3IMA8_9GAMM</name>